<name>A0A432G1D6_9DELT</name>
<dbReference type="AlphaFoldDB" id="A0A432G1D6"/>
<comment type="caution">
    <text evidence="2">The sequence shown here is derived from an EMBL/GenBank/DDBJ whole genome shotgun (WGS) entry which is preliminary data.</text>
</comment>
<feature type="transmembrane region" description="Helical" evidence="1">
    <location>
        <begin position="7"/>
        <end position="29"/>
    </location>
</feature>
<evidence type="ECO:0000313" key="3">
    <source>
        <dbReference type="Proteomes" id="UP000286732"/>
    </source>
</evidence>
<reference evidence="2 3" key="1">
    <citation type="submission" date="2018-06" db="EMBL/GenBank/DDBJ databases">
        <title>Combined omics and stable isotope probing to characterize newly discovered Mariana Back-Arc vent microbial communities.</title>
        <authorList>
            <person name="Trembath-Reichert E."/>
            <person name="Huber J.A."/>
        </authorList>
    </citation>
    <scope>NUCLEOTIDE SEQUENCE [LARGE SCALE GENOMIC DNA]</scope>
    <source>
        <strain evidence="2">MAG 63_2</strain>
    </source>
</reference>
<proteinExistence type="predicted"/>
<dbReference type="EMBL" id="QNZM01000347">
    <property type="protein sequence ID" value="RTZ77432.1"/>
    <property type="molecule type" value="Genomic_DNA"/>
</dbReference>
<feature type="non-terminal residue" evidence="2">
    <location>
        <position position="62"/>
    </location>
</feature>
<evidence type="ECO:0000256" key="1">
    <source>
        <dbReference type="SAM" id="Phobius"/>
    </source>
</evidence>
<evidence type="ECO:0000313" key="2">
    <source>
        <dbReference type="EMBL" id="RTZ77432.1"/>
    </source>
</evidence>
<organism evidence="2 3">
    <name type="scientific">SAR324 cluster bacterium</name>
    <dbReference type="NCBI Taxonomy" id="2024889"/>
    <lineage>
        <taxon>Bacteria</taxon>
        <taxon>Deltaproteobacteria</taxon>
        <taxon>SAR324 cluster</taxon>
    </lineage>
</organism>
<keyword evidence="1" id="KW-0472">Membrane</keyword>
<protein>
    <submittedName>
        <fullName evidence="2">Uncharacterized protein</fullName>
    </submittedName>
</protein>
<keyword evidence="1" id="KW-0812">Transmembrane</keyword>
<sequence length="62" mass="7192">MTLKWRFSGGILFSLLLHFFLLSALLYWYPGMIGRSDQPWQEWSQFLAEKILPSGTVSKTTP</sequence>
<accession>A0A432G1D6</accession>
<dbReference type="Proteomes" id="UP000286732">
    <property type="component" value="Unassembled WGS sequence"/>
</dbReference>
<gene>
    <name evidence="2" type="ORF">DSY98_08940</name>
</gene>
<keyword evidence="1" id="KW-1133">Transmembrane helix</keyword>